<name>A0ACC2JVZ1_9PEZI</name>
<accession>A0ACC2JVZ1</accession>
<evidence type="ECO:0000313" key="2">
    <source>
        <dbReference type="Proteomes" id="UP001153332"/>
    </source>
</evidence>
<dbReference type="EMBL" id="JAPUUL010000289">
    <property type="protein sequence ID" value="KAJ8131442.1"/>
    <property type="molecule type" value="Genomic_DNA"/>
</dbReference>
<organism evidence="1 2">
    <name type="scientific">Lasiodiplodia mahajangana</name>
    <dbReference type="NCBI Taxonomy" id="1108764"/>
    <lineage>
        <taxon>Eukaryota</taxon>
        <taxon>Fungi</taxon>
        <taxon>Dikarya</taxon>
        <taxon>Ascomycota</taxon>
        <taxon>Pezizomycotina</taxon>
        <taxon>Dothideomycetes</taxon>
        <taxon>Dothideomycetes incertae sedis</taxon>
        <taxon>Botryosphaeriales</taxon>
        <taxon>Botryosphaeriaceae</taxon>
        <taxon>Lasiodiplodia</taxon>
    </lineage>
</organism>
<comment type="caution">
    <text evidence="1">The sequence shown here is derived from an EMBL/GenBank/DDBJ whole genome shotgun (WGS) entry which is preliminary data.</text>
</comment>
<evidence type="ECO:0000313" key="1">
    <source>
        <dbReference type="EMBL" id="KAJ8131442.1"/>
    </source>
</evidence>
<sequence>MWLEVSPLKQSKPPPTEHIRGVEIREGFRQSIALSSARIAGSPRRSAWDEVAQATLLDSSSSTPGDLYPVTRPLLLTIEVGSCELAEGISPRWPSLSLPHLSSDTELQILTHSPRSIESLGETAPNRQASAFPGDMSNDSDPGSRTAGSTPDRNPLDEPILATGSAEDPQYTYDIRGDTTDRVRRELTPFQMIALNATLGVGLYWRAGQILELAGPVAVLVAFILLTLLAWAVMQCVGEMIGRWPVPGALSVFVSNFIDYELGIAVGIMYWLTYSVGFAALIATSSSEIRYWTKNEALEATIVYIVIPLILIVFNCFPVKYYGQVEVVFGIFKISFLFIIIVAMIILSSQPGSPGPIEYNWDNMTLWDVNASPTRGPAFLTAINTAVFAFVGVEIVAACALEAKPSLSNAATSRKDGPKSRVMSSRTRFSVIYFSLIVGAAYTISGLLATFNVRYNDPSLPRLSWLDQGSSPPSNTSSVFVLAANNHRSKGLASTFNVFLVFTALSSVQTNLYVASRALYGLATQLRGSEAKFLDMLSFFGETNGRGVPVRAVVVSALAFVWAPFLQLLDYHSKDTTVPSAGISSFIDILTQLGSVGVIIVWACECVAFLSYRHYLKKHGDYLRDNDPNYVDRKDHMNYPYRSHFQPVIGSLAFVGCLFVLIVLGSAALYHGFHVVPFLSQFLAIILFAGLWAFLKVYRRRKLDRDYYFDVDSSASGFRDTLTRLSNLVNQ</sequence>
<proteinExistence type="predicted"/>
<protein>
    <submittedName>
        <fullName evidence="1">Uncharacterized protein</fullName>
    </submittedName>
</protein>
<reference evidence="1" key="1">
    <citation type="submission" date="2022-12" db="EMBL/GenBank/DDBJ databases">
        <title>Genome Sequence of Lasiodiplodia mahajangana.</title>
        <authorList>
            <person name="Buettner E."/>
        </authorList>
    </citation>
    <scope>NUCLEOTIDE SEQUENCE</scope>
    <source>
        <strain evidence="1">VT137</strain>
    </source>
</reference>
<dbReference type="Proteomes" id="UP001153332">
    <property type="component" value="Unassembled WGS sequence"/>
</dbReference>
<keyword evidence="2" id="KW-1185">Reference proteome</keyword>
<gene>
    <name evidence="1" type="ORF">O1611_g2183</name>
</gene>